<evidence type="ECO:0000313" key="1">
    <source>
        <dbReference type="EMBL" id="EQD38932.1"/>
    </source>
</evidence>
<dbReference type="InterPro" id="IPR011990">
    <property type="entry name" value="TPR-like_helical_dom_sf"/>
</dbReference>
<sequence length="160" mass="17964">MTDIKEVMEAGLALLEKGKNLDALRELSKLEPEFEGKATDEAADLYTAISQAYYGMNPKTDENSLLYADRAFEIHKKNKNKDSMMNDLLYSAFIEMDCNKSAEAEKRLDSAIKIAQELKDNDAYAELLTTKADLLSGKKKRRKEAESIYLQAADLAKKNG</sequence>
<dbReference type="Gene3D" id="1.25.40.10">
    <property type="entry name" value="Tetratricopeptide repeat domain"/>
    <property type="match status" value="1"/>
</dbReference>
<comment type="caution">
    <text evidence="1">The sequence shown here is derived from an EMBL/GenBank/DDBJ whole genome shotgun (WGS) entry which is preliminary data.</text>
</comment>
<feature type="non-terminal residue" evidence="1">
    <location>
        <position position="160"/>
    </location>
</feature>
<name>T0Z3Q1_9ZZZZ</name>
<accession>T0Z3Q1</accession>
<reference evidence="1" key="1">
    <citation type="submission" date="2013-08" db="EMBL/GenBank/DDBJ databases">
        <authorList>
            <person name="Mendez C."/>
            <person name="Richter M."/>
            <person name="Ferrer M."/>
            <person name="Sanchez J."/>
        </authorList>
    </citation>
    <scope>NUCLEOTIDE SEQUENCE</scope>
</reference>
<reference evidence="1" key="2">
    <citation type="journal article" date="2014" name="ISME J.">
        <title>Microbial stratification in low pH oxic and suboxic macroscopic growths along an acid mine drainage.</title>
        <authorList>
            <person name="Mendez-Garcia C."/>
            <person name="Mesa V."/>
            <person name="Sprenger R.R."/>
            <person name="Richter M."/>
            <person name="Diez M.S."/>
            <person name="Solano J."/>
            <person name="Bargiela R."/>
            <person name="Golyshina O.V."/>
            <person name="Manteca A."/>
            <person name="Ramos J.L."/>
            <person name="Gallego J.R."/>
            <person name="Llorente I."/>
            <person name="Martins Dos Santos V.A."/>
            <person name="Jensen O.N."/>
            <person name="Pelaez A.I."/>
            <person name="Sanchez J."/>
            <person name="Ferrer M."/>
        </authorList>
    </citation>
    <scope>NUCLEOTIDE SEQUENCE</scope>
</reference>
<protein>
    <submittedName>
        <fullName evidence="1">TPR repeat-containing protein</fullName>
    </submittedName>
</protein>
<dbReference type="EMBL" id="AUZY01010378">
    <property type="protein sequence ID" value="EQD38932.1"/>
    <property type="molecule type" value="Genomic_DNA"/>
</dbReference>
<proteinExistence type="predicted"/>
<organism evidence="1">
    <name type="scientific">mine drainage metagenome</name>
    <dbReference type="NCBI Taxonomy" id="410659"/>
    <lineage>
        <taxon>unclassified sequences</taxon>
        <taxon>metagenomes</taxon>
        <taxon>ecological metagenomes</taxon>
    </lineage>
</organism>
<gene>
    <name evidence="1" type="ORF">B1B_15598</name>
</gene>
<dbReference type="SUPFAM" id="SSF48452">
    <property type="entry name" value="TPR-like"/>
    <property type="match status" value="1"/>
</dbReference>
<dbReference type="AlphaFoldDB" id="T0Z3Q1"/>